<dbReference type="EMBL" id="DS549639">
    <property type="protein sequence ID" value="EDR25185.1"/>
    <property type="molecule type" value="Genomic_DNA"/>
</dbReference>
<feature type="compositionally biased region" description="Basic and acidic residues" evidence="1">
    <location>
        <begin position="1"/>
        <end position="22"/>
    </location>
</feature>
<dbReference type="PANTHER" id="PTHR31560:SF0">
    <property type="entry name" value="UPF0652 PROTEIN C22H10.08"/>
    <property type="match status" value="1"/>
</dbReference>
<evidence type="ECO:0000259" key="2">
    <source>
        <dbReference type="Pfam" id="PF09418"/>
    </source>
</evidence>
<sequence length="606" mass="70524">MENHLGENNMEEIHQEEVKKEGLDEENSMELEPQQIKEEKTEEKAMEEDNIEIQIMDEAFSKQLEEKVIKEEEEKQKSCQPQEMKDVDEEDDDLFKTHEFKSKPSGKSVKASVMAFFSMGDDTQKTDTTLENQELYKFPTNMRERARFIPLRITQPERKMLRLLEAALHVSKYSDKVDQIKLIGKPQRLQEQLKGIASLLNGLLIATQPSEKEDYSDVLNTFSRHEDILQAIFEIGRRYKIMNPDRMRDDYAKLIFILQDITVNSINEELGVSLLRPVETVYRYLERKDLLKILDDELIEVAVNEIIPDNKSKSQIQEEIKRKESAIKAIAKKYSTMNCDEEEIKQCLYSIADNNCYLRYNRDPVVKTIHYLEKYFDPNEAKEPRFSLAINEGNEGSRLSHDHAKQFLFVKQTLVLWNIILENMYQLWILAELDLFDPQHPYEMKNTGQGYHRLQQSPRISLVMHRIVKEMQEKVGNWVGSAQIHLGDHNVPNALVFIDKYTQISRFLGPIVTTLENLEKIGEKNGHVKNYIIKTFGSYEELRTIILTDFFKHAFDGSGADNFYDAGSCIDGRLTSAWNWCSSVDKKEYYPIFQLAGFTGFDGAFA</sequence>
<dbReference type="KEGG" id="edi:EDI_334030"/>
<dbReference type="OrthoDB" id="406045at2759"/>
<dbReference type="RefSeq" id="XP_001738502.1">
    <property type="nucleotide sequence ID" value="XM_001738450.1"/>
</dbReference>
<keyword evidence="4" id="KW-1185">Reference proteome</keyword>
<feature type="domain" description="Non-canonical E2 ubiquitin-conjugating enzyme C-terminal" evidence="2">
    <location>
        <begin position="145"/>
        <end position="603"/>
    </location>
</feature>
<protein>
    <recommendedName>
        <fullName evidence="2">Non-canonical E2 ubiquitin-conjugating enzyme C-terminal domain-containing protein</fullName>
    </recommendedName>
</protein>
<name>B0EJX6_ENTDS</name>
<proteinExistence type="predicted"/>
<evidence type="ECO:0000313" key="3">
    <source>
        <dbReference type="EMBL" id="EDR25185.1"/>
    </source>
</evidence>
<dbReference type="OMA" id="GANAHMA"/>
<organism evidence="4">
    <name type="scientific">Entamoeba dispar (strain ATCC PRA-260 / SAW760)</name>
    <dbReference type="NCBI Taxonomy" id="370354"/>
    <lineage>
        <taxon>Eukaryota</taxon>
        <taxon>Amoebozoa</taxon>
        <taxon>Evosea</taxon>
        <taxon>Archamoebae</taxon>
        <taxon>Mastigamoebida</taxon>
        <taxon>Entamoebidae</taxon>
        <taxon>Entamoeba</taxon>
    </lineage>
</organism>
<dbReference type="Pfam" id="PF09418">
    <property type="entry name" value="DUF2009"/>
    <property type="match status" value="1"/>
</dbReference>
<dbReference type="Proteomes" id="UP000008076">
    <property type="component" value="Unassembled WGS sequence"/>
</dbReference>
<feature type="region of interest" description="Disordered" evidence="1">
    <location>
        <begin position="70"/>
        <end position="90"/>
    </location>
</feature>
<accession>B0EJX6</accession>
<evidence type="ECO:0000256" key="1">
    <source>
        <dbReference type="SAM" id="MobiDB-lite"/>
    </source>
</evidence>
<feature type="compositionally biased region" description="Basic and acidic residues" evidence="1">
    <location>
        <begin position="35"/>
        <end position="44"/>
    </location>
</feature>
<dbReference type="AlphaFoldDB" id="B0EJX6"/>
<dbReference type="eggNOG" id="ENOG502QRJJ">
    <property type="taxonomic scope" value="Eukaryota"/>
</dbReference>
<dbReference type="GeneID" id="5883585"/>
<dbReference type="PANTHER" id="PTHR31560">
    <property type="entry name" value="UPF0652 PROTEIN C16A11.03C-RELATED"/>
    <property type="match status" value="1"/>
</dbReference>
<dbReference type="InterPro" id="IPR057668">
    <property type="entry name" value="E2_Ub-conjug_enz_C"/>
</dbReference>
<reference evidence="4" key="1">
    <citation type="submission" date="2007-12" db="EMBL/GenBank/DDBJ databases">
        <title>Annotation of Entamoeba dispar SAW760.</title>
        <authorList>
            <person name="Lorenzi H."/>
            <person name="Inman J."/>
            <person name="Schobel S."/>
            <person name="Amedeo P."/>
            <person name="Caler E."/>
        </authorList>
    </citation>
    <scope>NUCLEOTIDE SEQUENCE [LARGE SCALE GENOMIC DNA]</scope>
    <source>
        <strain evidence="4">ATCC PRA-260 / SAW760</strain>
    </source>
</reference>
<gene>
    <name evidence="3" type="ORF">EDI_334030</name>
</gene>
<feature type="region of interest" description="Disordered" evidence="1">
    <location>
        <begin position="1"/>
        <end position="48"/>
    </location>
</feature>
<evidence type="ECO:0000313" key="4">
    <source>
        <dbReference type="Proteomes" id="UP000008076"/>
    </source>
</evidence>
<dbReference type="InterPro" id="IPR018553">
    <property type="entry name" value="E2_Ub-conjug_enz"/>
</dbReference>
<dbReference type="VEuPathDB" id="AmoebaDB:EDI_334030"/>